<accession>A0ABQ3K3W4</accession>
<dbReference type="Proteomes" id="UP000649955">
    <property type="component" value="Unassembled WGS sequence"/>
</dbReference>
<evidence type="ECO:0000313" key="4">
    <source>
        <dbReference type="EMBL" id="GHF98770.1"/>
    </source>
</evidence>
<comment type="caution">
    <text evidence="4">The sequence shown here is derived from an EMBL/GenBank/DDBJ whole genome shotgun (WGS) entry which is preliminary data.</text>
</comment>
<dbReference type="PRINTS" id="PR00080">
    <property type="entry name" value="SDRFAMILY"/>
</dbReference>
<keyword evidence="2" id="KW-0560">Oxidoreductase</keyword>
<comment type="similarity">
    <text evidence="1">Belongs to the short-chain dehydrogenases/reductases (SDR) family.</text>
</comment>
<dbReference type="EMBL" id="BNAW01000003">
    <property type="protein sequence ID" value="GHF98770.1"/>
    <property type="molecule type" value="Genomic_DNA"/>
</dbReference>
<dbReference type="InterPro" id="IPR020904">
    <property type="entry name" value="Sc_DH/Rdtase_CS"/>
</dbReference>
<dbReference type="PANTHER" id="PTHR42760">
    <property type="entry name" value="SHORT-CHAIN DEHYDROGENASES/REDUCTASES FAMILY MEMBER"/>
    <property type="match status" value="1"/>
</dbReference>
<dbReference type="PANTHER" id="PTHR42760:SF133">
    <property type="entry name" value="3-OXOACYL-[ACYL-CARRIER-PROTEIN] REDUCTASE"/>
    <property type="match status" value="1"/>
</dbReference>
<gene>
    <name evidence="4" type="primary">fabG</name>
    <name evidence="4" type="ORF">GCM10017567_11940</name>
</gene>
<dbReference type="Pfam" id="PF13561">
    <property type="entry name" value="adh_short_C2"/>
    <property type="match status" value="1"/>
</dbReference>
<proteinExistence type="inferred from homology"/>
<feature type="domain" description="Ketoreductase" evidence="3">
    <location>
        <begin position="6"/>
        <end position="188"/>
    </location>
</feature>
<dbReference type="SMART" id="SM00822">
    <property type="entry name" value="PKS_KR"/>
    <property type="match status" value="1"/>
</dbReference>
<dbReference type="SUPFAM" id="SSF51735">
    <property type="entry name" value="NAD(P)-binding Rossmann-fold domains"/>
    <property type="match status" value="1"/>
</dbReference>
<organism evidence="4 5">
    <name type="scientific">Amycolatopsis bullii</name>
    <dbReference type="NCBI Taxonomy" id="941987"/>
    <lineage>
        <taxon>Bacteria</taxon>
        <taxon>Bacillati</taxon>
        <taxon>Actinomycetota</taxon>
        <taxon>Actinomycetes</taxon>
        <taxon>Pseudonocardiales</taxon>
        <taxon>Pseudonocardiaceae</taxon>
        <taxon>Amycolatopsis</taxon>
    </lineage>
</organism>
<evidence type="ECO:0000313" key="5">
    <source>
        <dbReference type="Proteomes" id="UP000649955"/>
    </source>
</evidence>
<keyword evidence="5" id="KW-1185">Reference proteome</keyword>
<protein>
    <submittedName>
        <fullName evidence="4">3-oxoacyl-[acyl-carrier-protein] reductase FabG</fullName>
    </submittedName>
</protein>
<reference evidence="5" key="1">
    <citation type="journal article" date="2019" name="Int. J. Syst. Evol. Microbiol.">
        <title>The Global Catalogue of Microorganisms (GCM) 10K type strain sequencing project: providing services to taxonomists for standard genome sequencing and annotation.</title>
        <authorList>
            <consortium name="The Broad Institute Genomics Platform"/>
            <consortium name="The Broad Institute Genome Sequencing Center for Infectious Disease"/>
            <person name="Wu L."/>
            <person name="Ma J."/>
        </authorList>
    </citation>
    <scope>NUCLEOTIDE SEQUENCE [LARGE SCALE GENOMIC DNA]</scope>
    <source>
        <strain evidence="5">CGMCC 4.7680</strain>
    </source>
</reference>
<dbReference type="PRINTS" id="PR00081">
    <property type="entry name" value="GDHRDH"/>
</dbReference>
<name>A0ABQ3K3W4_9PSEU</name>
<dbReference type="RefSeq" id="WP_229902497.1">
    <property type="nucleotide sequence ID" value="NZ_BNAW01000003.1"/>
</dbReference>
<sequence>MSLSGRTVVVTGAGSGIGRATCARLCRAGARVGAIGRRKEPLLALRDDLSDEPGEVVVLPADVGSAAEVEHAVRTLTDRCGPVSGVVNNAGLARFAPIEFSSPSDLDDMFAVHLRGPVNVLRACLPELRKHRGAVVNVSSVGGLLAMPNRSLYGATKAAVNSLTRSWARELAPQVRVNAILPGPVDTPMYDDLGLTGPQTQTLRADLLASTPLERFGEPDEIARWVTLLLDDDTSGWVTGVLLPVDGGRTS</sequence>
<dbReference type="PROSITE" id="PS00061">
    <property type="entry name" value="ADH_SHORT"/>
    <property type="match status" value="1"/>
</dbReference>
<evidence type="ECO:0000256" key="1">
    <source>
        <dbReference type="ARBA" id="ARBA00006484"/>
    </source>
</evidence>
<dbReference type="Gene3D" id="3.40.50.720">
    <property type="entry name" value="NAD(P)-binding Rossmann-like Domain"/>
    <property type="match status" value="1"/>
</dbReference>
<dbReference type="InterPro" id="IPR036291">
    <property type="entry name" value="NAD(P)-bd_dom_sf"/>
</dbReference>
<dbReference type="CDD" id="cd05233">
    <property type="entry name" value="SDR_c"/>
    <property type="match status" value="1"/>
</dbReference>
<dbReference type="InterPro" id="IPR057326">
    <property type="entry name" value="KR_dom"/>
</dbReference>
<evidence type="ECO:0000259" key="3">
    <source>
        <dbReference type="SMART" id="SM00822"/>
    </source>
</evidence>
<dbReference type="InterPro" id="IPR002347">
    <property type="entry name" value="SDR_fam"/>
</dbReference>
<evidence type="ECO:0000256" key="2">
    <source>
        <dbReference type="ARBA" id="ARBA00023002"/>
    </source>
</evidence>